<feature type="transmembrane region" description="Helical" evidence="2">
    <location>
        <begin position="6"/>
        <end position="23"/>
    </location>
</feature>
<feature type="compositionally biased region" description="Basic and acidic residues" evidence="1">
    <location>
        <begin position="189"/>
        <end position="203"/>
    </location>
</feature>
<protein>
    <submittedName>
        <fullName evidence="4">HTH_7 domain-containing protein</fullName>
    </submittedName>
</protein>
<dbReference type="Gene3D" id="3.30.420.10">
    <property type="entry name" value="Ribonuclease H-like superfamily/Ribonuclease H"/>
    <property type="match status" value="1"/>
</dbReference>
<name>A0A0N5C3F4_STREA</name>
<dbReference type="AlphaFoldDB" id="A0A0N5C3F4"/>
<keyword evidence="3" id="KW-1185">Reference proteome</keyword>
<dbReference type="InterPro" id="IPR036397">
    <property type="entry name" value="RNaseH_sf"/>
</dbReference>
<dbReference type="PANTHER" id="PTHR47326">
    <property type="entry name" value="TRANSPOSABLE ELEMENT TC3 TRANSPOSASE-LIKE PROTEIN"/>
    <property type="match status" value="1"/>
</dbReference>
<evidence type="ECO:0000256" key="1">
    <source>
        <dbReference type="SAM" id="MobiDB-lite"/>
    </source>
</evidence>
<reference evidence="4" key="1">
    <citation type="submission" date="2017-02" db="UniProtKB">
        <authorList>
            <consortium name="WormBaseParasite"/>
        </authorList>
    </citation>
    <scope>IDENTIFICATION</scope>
</reference>
<feature type="compositionally biased region" description="Acidic residues" evidence="1">
    <location>
        <begin position="179"/>
        <end position="188"/>
    </location>
</feature>
<accession>A0A0N5C3F4</accession>
<evidence type="ECO:0000256" key="2">
    <source>
        <dbReference type="SAM" id="Phobius"/>
    </source>
</evidence>
<organism evidence="3 4">
    <name type="scientific">Strongyloides papillosus</name>
    <name type="common">Intestinal threadworm</name>
    <dbReference type="NCBI Taxonomy" id="174720"/>
    <lineage>
        <taxon>Eukaryota</taxon>
        <taxon>Metazoa</taxon>
        <taxon>Ecdysozoa</taxon>
        <taxon>Nematoda</taxon>
        <taxon>Chromadorea</taxon>
        <taxon>Rhabditida</taxon>
        <taxon>Tylenchina</taxon>
        <taxon>Panagrolaimomorpha</taxon>
        <taxon>Strongyloidoidea</taxon>
        <taxon>Strongyloididae</taxon>
        <taxon>Strongyloides</taxon>
    </lineage>
</organism>
<proteinExistence type="predicted"/>
<dbReference type="STRING" id="174720.A0A0N5C3F4"/>
<dbReference type="Proteomes" id="UP000046392">
    <property type="component" value="Unplaced"/>
</dbReference>
<dbReference type="WBParaSite" id="SPAL_0001250400.1">
    <property type="protein sequence ID" value="SPAL_0001250400.1"/>
    <property type="gene ID" value="SPAL_0001250400"/>
</dbReference>
<keyword evidence="2" id="KW-0812">Transmembrane</keyword>
<sequence length="203" mass="23691">MELLCHHILIFVASMVMVSSIYYSNRRPKSERPVVVGNEDNFNKVKEIIDENSKLSIREMASITDISKSTIQRLLKNYKYKAYKSIGRKGAVLWPPRNPDLTVCDYFLWGYLKQKVYSHKINNLNELKSIISEKIKKIPIDFIGRSIDNIIKRCEKCQEYNGGIFEMFLGKDAKIHDENEDENESDYDYENKGESENKGYEIS</sequence>
<evidence type="ECO:0000313" key="4">
    <source>
        <dbReference type="WBParaSite" id="SPAL_0001250400.1"/>
    </source>
</evidence>
<keyword evidence="2" id="KW-0472">Membrane</keyword>
<feature type="region of interest" description="Disordered" evidence="1">
    <location>
        <begin position="179"/>
        <end position="203"/>
    </location>
</feature>
<evidence type="ECO:0000313" key="3">
    <source>
        <dbReference type="Proteomes" id="UP000046392"/>
    </source>
</evidence>
<keyword evidence="2" id="KW-1133">Transmembrane helix</keyword>
<dbReference type="GO" id="GO:0003676">
    <property type="term" value="F:nucleic acid binding"/>
    <property type="evidence" value="ECO:0007669"/>
    <property type="project" value="InterPro"/>
</dbReference>
<dbReference type="PANTHER" id="PTHR47326:SF1">
    <property type="entry name" value="HTH PSQ-TYPE DOMAIN-CONTAINING PROTEIN"/>
    <property type="match status" value="1"/>
</dbReference>